<reference evidence="7 8" key="1">
    <citation type="submission" date="2024-02" db="EMBL/GenBank/DDBJ databases">
        <title>Genome analysis and characterization of Microbaculum marinisediminis sp. nov., isolated from marine sediment.</title>
        <authorList>
            <person name="Du Z.-J."/>
            <person name="Ye Y.-Q."/>
            <person name="Zhang Z.-R."/>
            <person name="Yuan S.-M."/>
            <person name="Zhang X.-Y."/>
        </authorList>
    </citation>
    <scope>NUCLEOTIDE SEQUENCE [LARGE SCALE GENOMIC DNA]</scope>
    <source>
        <strain evidence="7 8">SDUM1044001</strain>
    </source>
</reference>
<evidence type="ECO:0000313" key="8">
    <source>
        <dbReference type="Proteomes" id="UP001378188"/>
    </source>
</evidence>
<accession>A0AAW9RNF5</accession>
<gene>
    <name evidence="7" type="ORF">V3328_03060</name>
</gene>
<evidence type="ECO:0000256" key="3">
    <source>
        <dbReference type="ARBA" id="ARBA00022723"/>
    </source>
</evidence>
<dbReference type="PANTHER" id="PTHR42978">
    <property type="entry name" value="QUORUM-QUENCHING LACTONASE YTNP-RELATED-RELATED"/>
    <property type="match status" value="1"/>
</dbReference>
<evidence type="ECO:0000256" key="2">
    <source>
        <dbReference type="ARBA" id="ARBA00007749"/>
    </source>
</evidence>
<proteinExistence type="inferred from homology"/>
<keyword evidence="3" id="KW-0479">Metal-binding</keyword>
<dbReference type="Gene3D" id="3.60.15.10">
    <property type="entry name" value="Ribonuclease Z/Hydroxyacylglutathione hydrolase-like"/>
    <property type="match status" value="1"/>
</dbReference>
<dbReference type="Pfam" id="PF00753">
    <property type="entry name" value="Lactamase_B"/>
    <property type="match status" value="1"/>
</dbReference>
<feature type="domain" description="Metallo-beta-lactamase" evidence="6">
    <location>
        <begin position="34"/>
        <end position="262"/>
    </location>
</feature>
<keyword evidence="5" id="KW-0862">Zinc</keyword>
<dbReference type="PANTHER" id="PTHR42978:SF2">
    <property type="entry name" value="102 KBASES UNSTABLE REGION: FROM 1 TO 119443"/>
    <property type="match status" value="1"/>
</dbReference>
<evidence type="ECO:0000259" key="6">
    <source>
        <dbReference type="SMART" id="SM00849"/>
    </source>
</evidence>
<evidence type="ECO:0000256" key="4">
    <source>
        <dbReference type="ARBA" id="ARBA00022801"/>
    </source>
</evidence>
<dbReference type="InterPro" id="IPR001279">
    <property type="entry name" value="Metallo-B-lactamas"/>
</dbReference>
<evidence type="ECO:0000313" key="7">
    <source>
        <dbReference type="EMBL" id="MEJ8570433.1"/>
    </source>
</evidence>
<evidence type="ECO:0000256" key="5">
    <source>
        <dbReference type="ARBA" id="ARBA00022833"/>
    </source>
</evidence>
<keyword evidence="8" id="KW-1185">Reference proteome</keyword>
<dbReference type="GO" id="GO:0016787">
    <property type="term" value="F:hydrolase activity"/>
    <property type="evidence" value="ECO:0007669"/>
    <property type="project" value="UniProtKB-KW"/>
</dbReference>
<keyword evidence="4" id="KW-0378">Hydrolase</keyword>
<organism evidence="7 8">
    <name type="scientific">Microbaculum marinum</name>
    <dbReference type="NCBI Taxonomy" id="1764581"/>
    <lineage>
        <taxon>Bacteria</taxon>
        <taxon>Pseudomonadati</taxon>
        <taxon>Pseudomonadota</taxon>
        <taxon>Alphaproteobacteria</taxon>
        <taxon>Hyphomicrobiales</taxon>
        <taxon>Tepidamorphaceae</taxon>
        <taxon>Microbaculum</taxon>
    </lineage>
</organism>
<dbReference type="InterPro" id="IPR036866">
    <property type="entry name" value="RibonucZ/Hydroxyglut_hydro"/>
</dbReference>
<dbReference type="Proteomes" id="UP001378188">
    <property type="component" value="Unassembled WGS sequence"/>
</dbReference>
<dbReference type="AlphaFoldDB" id="A0AAW9RNF5"/>
<evidence type="ECO:0000256" key="1">
    <source>
        <dbReference type="ARBA" id="ARBA00001947"/>
    </source>
</evidence>
<dbReference type="GO" id="GO:0046872">
    <property type="term" value="F:metal ion binding"/>
    <property type="evidence" value="ECO:0007669"/>
    <property type="project" value="UniProtKB-KW"/>
</dbReference>
<dbReference type="SUPFAM" id="SSF56281">
    <property type="entry name" value="Metallo-hydrolase/oxidoreductase"/>
    <property type="match status" value="1"/>
</dbReference>
<dbReference type="InterPro" id="IPR051013">
    <property type="entry name" value="MBL_superfamily_lactonases"/>
</dbReference>
<protein>
    <submittedName>
        <fullName evidence="7">N-acyl homoserine lactonase family protein</fullName>
    </submittedName>
</protein>
<comment type="similarity">
    <text evidence="2">Belongs to the metallo-beta-lactamase superfamily.</text>
</comment>
<dbReference type="SMART" id="SM00849">
    <property type="entry name" value="Lactamase_B"/>
    <property type="match status" value="1"/>
</dbReference>
<dbReference type="RefSeq" id="WP_340328162.1">
    <property type="nucleotide sequence ID" value="NZ_JAZHOF010000001.1"/>
</dbReference>
<dbReference type="EMBL" id="JAZHOF010000001">
    <property type="protein sequence ID" value="MEJ8570433.1"/>
    <property type="molecule type" value="Genomic_DNA"/>
</dbReference>
<comment type="cofactor">
    <cofactor evidence="1">
        <name>Zn(2+)</name>
        <dbReference type="ChEBI" id="CHEBI:29105"/>
    </cofactor>
</comment>
<name>A0AAW9RNF5_9HYPH</name>
<sequence>MSLYSIYVLEYGYVPEYHKSGVIYGAHNEGYVKLPYCYAVIKGDGWAAMVDVGYNHTDYGQYLGNLFNVQKWRPPADVLAEIGLTPEDIDAVFITHAHFDHFGNVEAFPNATFYMQKKELQSWVWAMTLPDRMRWIMSGIDTADILRGVQLARDNRLVLVDGDMEDVYPGIDLHVAYETHTFASMWVTVRNDGARQSGDTWVLAGDLIYQFENLNGANEQLKIDDMYVPVGLATGSQINLVMATEEMMKQVGYESLRVIPVHESRLEQTFPSRISRNELRVTEICLADGASSAVET</sequence>
<dbReference type="CDD" id="cd07729">
    <property type="entry name" value="AHL_lactonase_MBL-fold"/>
    <property type="match status" value="1"/>
</dbReference>
<comment type="caution">
    <text evidence="7">The sequence shown here is derived from an EMBL/GenBank/DDBJ whole genome shotgun (WGS) entry which is preliminary data.</text>
</comment>